<dbReference type="SMART" id="SM00241">
    <property type="entry name" value="ZP"/>
    <property type="match status" value="1"/>
</dbReference>
<feature type="signal peptide" evidence="2">
    <location>
        <begin position="1"/>
        <end position="18"/>
    </location>
</feature>
<gene>
    <name evidence="5" type="ORF">Zmor_026428</name>
</gene>
<dbReference type="SMART" id="SM00473">
    <property type="entry name" value="PAN_AP"/>
    <property type="match status" value="3"/>
</dbReference>
<dbReference type="InterPro" id="IPR056953">
    <property type="entry name" value="CUT_N"/>
</dbReference>
<keyword evidence="1" id="KW-0472">Membrane</keyword>
<protein>
    <submittedName>
        <fullName evidence="5">Uncharacterized protein</fullName>
    </submittedName>
</protein>
<dbReference type="Proteomes" id="UP001168821">
    <property type="component" value="Unassembled WGS sequence"/>
</dbReference>
<dbReference type="Pfam" id="PF25057">
    <property type="entry name" value="CUT_N"/>
    <property type="match status" value="1"/>
</dbReference>
<feature type="domain" description="Apple" evidence="3">
    <location>
        <begin position="222"/>
        <end position="302"/>
    </location>
</feature>
<evidence type="ECO:0000259" key="3">
    <source>
        <dbReference type="PROSITE" id="PS50948"/>
    </source>
</evidence>
<evidence type="ECO:0000256" key="2">
    <source>
        <dbReference type="SAM" id="SignalP"/>
    </source>
</evidence>
<feature type="domain" description="Apple" evidence="3">
    <location>
        <begin position="117"/>
        <end position="210"/>
    </location>
</feature>
<reference evidence="5" key="1">
    <citation type="journal article" date="2023" name="G3 (Bethesda)">
        <title>Whole genome assemblies of Zophobas morio and Tenebrio molitor.</title>
        <authorList>
            <person name="Kaur S."/>
            <person name="Stinson S.A."/>
            <person name="diCenzo G.C."/>
        </authorList>
    </citation>
    <scope>NUCLEOTIDE SEQUENCE</scope>
    <source>
        <strain evidence="5">QUZm001</strain>
    </source>
</reference>
<feature type="transmembrane region" description="Helical" evidence="1">
    <location>
        <begin position="636"/>
        <end position="661"/>
    </location>
</feature>
<evidence type="ECO:0000259" key="4">
    <source>
        <dbReference type="PROSITE" id="PS51034"/>
    </source>
</evidence>
<keyword evidence="1" id="KW-1133">Transmembrane helix</keyword>
<keyword evidence="1" id="KW-0812">Transmembrane</keyword>
<dbReference type="Gene3D" id="3.50.4.10">
    <property type="entry name" value="Hepatocyte Growth Factor"/>
    <property type="match status" value="2"/>
</dbReference>
<comment type="caution">
    <text evidence="5">The sequence shown here is derived from an EMBL/GenBank/DDBJ whole genome shotgun (WGS) entry which is preliminary data.</text>
</comment>
<dbReference type="EMBL" id="JALNTZ010000008">
    <property type="protein sequence ID" value="KAJ3643736.1"/>
    <property type="molecule type" value="Genomic_DNA"/>
</dbReference>
<name>A0AA38HVE4_9CUCU</name>
<evidence type="ECO:0000256" key="1">
    <source>
        <dbReference type="SAM" id="Phobius"/>
    </source>
</evidence>
<dbReference type="SUPFAM" id="SSF57414">
    <property type="entry name" value="Hairpin loop containing domain-like"/>
    <property type="match status" value="2"/>
</dbReference>
<dbReference type="PANTHER" id="PTHR47327:SF8">
    <property type="entry name" value="FI17836P1"/>
    <property type="match status" value="1"/>
</dbReference>
<dbReference type="AlphaFoldDB" id="A0AA38HVE4"/>
<dbReference type="Pfam" id="PF08277">
    <property type="entry name" value="PAN_3"/>
    <property type="match status" value="1"/>
</dbReference>
<dbReference type="InterPro" id="IPR006583">
    <property type="entry name" value="PAN-3_domain"/>
</dbReference>
<dbReference type="PROSITE" id="PS50948">
    <property type="entry name" value="PAN"/>
    <property type="match status" value="3"/>
</dbReference>
<feature type="chain" id="PRO_5041444345" evidence="2">
    <location>
        <begin position="19"/>
        <end position="706"/>
    </location>
</feature>
<dbReference type="PANTHER" id="PTHR47327">
    <property type="entry name" value="FI18240P1-RELATED"/>
    <property type="match status" value="1"/>
</dbReference>
<keyword evidence="2" id="KW-0732">Signal</keyword>
<evidence type="ECO:0000313" key="5">
    <source>
        <dbReference type="EMBL" id="KAJ3643736.1"/>
    </source>
</evidence>
<feature type="domain" description="ZP" evidence="4">
    <location>
        <begin position="308"/>
        <end position="558"/>
    </location>
</feature>
<dbReference type="Pfam" id="PF00024">
    <property type="entry name" value="PAN_1"/>
    <property type="match status" value="2"/>
</dbReference>
<dbReference type="InterPro" id="IPR052774">
    <property type="entry name" value="Celegans_DevNeuronal_Protein"/>
</dbReference>
<evidence type="ECO:0000313" key="6">
    <source>
        <dbReference type="Proteomes" id="UP001168821"/>
    </source>
</evidence>
<proteinExistence type="predicted"/>
<feature type="domain" description="Apple" evidence="3">
    <location>
        <begin position="23"/>
        <end position="111"/>
    </location>
</feature>
<dbReference type="GO" id="GO:0009653">
    <property type="term" value="P:anatomical structure morphogenesis"/>
    <property type="evidence" value="ECO:0007669"/>
    <property type="project" value="TreeGrafter"/>
</dbReference>
<organism evidence="5 6">
    <name type="scientific">Zophobas morio</name>
    <dbReference type="NCBI Taxonomy" id="2755281"/>
    <lineage>
        <taxon>Eukaryota</taxon>
        <taxon>Metazoa</taxon>
        <taxon>Ecdysozoa</taxon>
        <taxon>Arthropoda</taxon>
        <taxon>Hexapoda</taxon>
        <taxon>Insecta</taxon>
        <taxon>Pterygota</taxon>
        <taxon>Neoptera</taxon>
        <taxon>Endopterygota</taxon>
        <taxon>Coleoptera</taxon>
        <taxon>Polyphaga</taxon>
        <taxon>Cucujiformia</taxon>
        <taxon>Tenebrionidae</taxon>
        <taxon>Zophobas</taxon>
    </lineage>
</organism>
<dbReference type="PROSITE" id="PS51034">
    <property type="entry name" value="ZP_2"/>
    <property type="match status" value="1"/>
</dbReference>
<dbReference type="InterPro" id="IPR001507">
    <property type="entry name" value="ZP_dom"/>
</dbReference>
<keyword evidence="6" id="KW-1185">Reference proteome</keyword>
<sequence length="706" mass="80413">MTLRIVWFFILIDIIIDAQVTNCPRKDLNFEKVIGLRPSTHRHPALLYRAEAEEIGVTEKCLNRCHSKDECISFVLFYNTSTCYWFKYAIEGVQELENELDTNTAWFIKVCYKVPDCNHMWVFERVPGATLVGNNTKVLPKTYSRAECQLNCLNEKEFNCRSAKFKIKDDEYGPNEEIKGMCILSDVDRHMIPSAFRASGFDDEYFEKQCSNNDYEMDGVFCSFEEYDNATLTHIDIDYKDKNKDECEELCANIQNFTCRGFSVVARDGHFDCFLHSEDSKILGPRLLKEHISGKYFEKTPCLNISITCSETYMTVEFEPRMRFMGRMYMEGYSEQPECFAKGSGTEVVALKLSLLSEQCGIIKAIAPDNRTLMGGTMILQYNPLVQTQGDRIIRVGCVFGNDSKVLAGTGITITTAPNHASPLINTTGTGPGPIVEMRVVDLYTQQEVSSTQIGQELQLVIELKHDDGSLDIWAGHLIAMTEDSSESILLLDDNGCPTNLNIFPPLTKILTNTTKLLIANFQAFKFSSSPIVRFSVIVQFCPKSCPPINCGRDEQSSRRIKRELQTRSLETIDGTTIVKVNRSDFNKDLSIMRMPLEFVMIVRNSNANSERLVLSDGKVLVAGYDYITNEVCLDYSLFVGLIITWVLIQVIFIVCCIVLVRRYKKYYEHESTTQSLEELNKNFGIGFSNLDNRRVHWADNREYNT</sequence>
<accession>A0AA38HVE4</accession>
<dbReference type="InterPro" id="IPR003609">
    <property type="entry name" value="Pan_app"/>
</dbReference>